<organism evidence="1 2">
    <name type="scientific">Hymenobacter psychrophilus</name>
    <dbReference type="NCBI Taxonomy" id="651662"/>
    <lineage>
        <taxon>Bacteria</taxon>
        <taxon>Pseudomonadati</taxon>
        <taxon>Bacteroidota</taxon>
        <taxon>Cytophagia</taxon>
        <taxon>Cytophagales</taxon>
        <taxon>Hymenobacteraceae</taxon>
        <taxon>Hymenobacter</taxon>
    </lineage>
</organism>
<protein>
    <recommendedName>
        <fullName evidence="3">dTDP-4-amino-4,6-dideoxygalactose transaminase</fullName>
    </recommendedName>
</protein>
<dbReference type="EMBL" id="FNOV01000012">
    <property type="protein sequence ID" value="SDY70319.1"/>
    <property type="molecule type" value="Genomic_DNA"/>
</dbReference>
<reference evidence="2" key="1">
    <citation type="submission" date="2016-10" db="EMBL/GenBank/DDBJ databases">
        <authorList>
            <person name="Varghese N."/>
            <person name="Submissions S."/>
        </authorList>
    </citation>
    <scope>NUCLEOTIDE SEQUENCE [LARGE SCALE GENOMIC DNA]</scope>
    <source>
        <strain evidence="2">CGMCC 1.8975</strain>
    </source>
</reference>
<accession>A0A1H3M259</accession>
<evidence type="ECO:0008006" key="3">
    <source>
        <dbReference type="Google" id="ProtNLM"/>
    </source>
</evidence>
<keyword evidence="2" id="KW-1185">Reference proteome</keyword>
<evidence type="ECO:0000313" key="1">
    <source>
        <dbReference type="EMBL" id="SDY70319.1"/>
    </source>
</evidence>
<name>A0A1H3M259_9BACT</name>
<sequence length="331" mass="37014">MTSPVSVSPIGGFFELELPAGPARPHARAWAALASGRACLAVLLEELHPTQVWLPFYICDSVLHALAAAGVAYQFYALTEELELAQLPELAPDECLLYVNYFGLKGSYAETLVHRYGAQLLLDLTQAFFEQPASGVWGFNSARKFFGVPDGAFLYAPAQRPPLVVPPNRAISLTHLVERKMGRQTAAYQAYSQYEEDLSYAPSGISDVSHSMLSWLNYEKIARQRQANFRQYQLLLAPLLHSGVAYEWLPLQDGSVPFCYPLRLAQPMPNRQPLFEQCIFVPWLWPEMRQRPGNFALEKSFVDGALALPLDHRYGPTDIRRVAKALVAMLA</sequence>
<gene>
    <name evidence="1" type="ORF">SAMN04488069_1122</name>
</gene>
<dbReference type="STRING" id="651662.SAMN04488069_1122"/>
<dbReference type="Proteomes" id="UP000199249">
    <property type="component" value="Unassembled WGS sequence"/>
</dbReference>
<evidence type="ECO:0000313" key="2">
    <source>
        <dbReference type="Proteomes" id="UP000199249"/>
    </source>
</evidence>
<dbReference type="AlphaFoldDB" id="A0A1H3M259"/>
<proteinExistence type="predicted"/>